<evidence type="ECO:0000313" key="2">
    <source>
        <dbReference type="Proteomes" id="UP001454036"/>
    </source>
</evidence>
<keyword evidence="2" id="KW-1185">Reference proteome</keyword>
<organism evidence="1 2">
    <name type="scientific">Lithospermum erythrorhizon</name>
    <name type="common">Purple gromwell</name>
    <name type="synonym">Lithospermum officinale var. erythrorhizon</name>
    <dbReference type="NCBI Taxonomy" id="34254"/>
    <lineage>
        <taxon>Eukaryota</taxon>
        <taxon>Viridiplantae</taxon>
        <taxon>Streptophyta</taxon>
        <taxon>Embryophyta</taxon>
        <taxon>Tracheophyta</taxon>
        <taxon>Spermatophyta</taxon>
        <taxon>Magnoliopsida</taxon>
        <taxon>eudicotyledons</taxon>
        <taxon>Gunneridae</taxon>
        <taxon>Pentapetalae</taxon>
        <taxon>asterids</taxon>
        <taxon>lamiids</taxon>
        <taxon>Boraginales</taxon>
        <taxon>Boraginaceae</taxon>
        <taxon>Boraginoideae</taxon>
        <taxon>Lithospermeae</taxon>
        <taxon>Lithospermum</taxon>
    </lineage>
</organism>
<comment type="caution">
    <text evidence="1">The sequence shown here is derived from an EMBL/GenBank/DDBJ whole genome shotgun (WGS) entry which is preliminary data.</text>
</comment>
<reference evidence="1 2" key="1">
    <citation type="submission" date="2024-01" db="EMBL/GenBank/DDBJ databases">
        <title>The complete chloroplast genome sequence of Lithospermum erythrorhizon: insights into the phylogenetic relationship among Boraginaceae species and the maternal lineages of purple gromwells.</title>
        <authorList>
            <person name="Okada T."/>
            <person name="Watanabe K."/>
        </authorList>
    </citation>
    <scope>NUCLEOTIDE SEQUENCE [LARGE SCALE GENOMIC DNA]</scope>
</reference>
<dbReference type="EMBL" id="BAABME010010974">
    <property type="protein sequence ID" value="GAA0183045.1"/>
    <property type="molecule type" value="Genomic_DNA"/>
</dbReference>
<protein>
    <submittedName>
        <fullName evidence="1">Uncharacterized protein</fullName>
    </submittedName>
</protein>
<dbReference type="Proteomes" id="UP001454036">
    <property type="component" value="Unassembled WGS sequence"/>
</dbReference>
<name>A0AAV3RR30_LITER</name>
<dbReference type="AlphaFoldDB" id="A0AAV3RR30"/>
<sequence>MDEYDDNETIEGIEIGELMDINTSQSTYGSTLVGGSTKGLDDPQTNAYAKGYIPKKFIVHKERKVMLLPISYANDDMNHEATLFQSV</sequence>
<gene>
    <name evidence="1" type="ORF">LIER_30528</name>
</gene>
<accession>A0AAV3RR30</accession>
<evidence type="ECO:0000313" key="1">
    <source>
        <dbReference type="EMBL" id="GAA0183045.1"/>
    </source>
</evidence>
<proteinExistence type="predicted"/>